<dbReference type="GO" id="GO:0000743">
    <property type="term" value="P:nuclear migration involved in conjugation with cellular fusion"/>
    <property type="evidence" value="ECO:0007669"/>
    <property type="project" value="TreeGrafter"/>
</dbReference>
<dbReference type="PANTHER" id="PTHR18916">
    <property type="entry name" value="DYNACTIN 1-RELATED MICROTUBULE-BINDING"/>
    <property type="match status" value="1"/>
</dbReference>
<comment type="subcellular location">
    <subcellularLocation>
        <location evidence="1">Cytoplasm</location>
        <location evidence="1">Cytoskeleton</location>
        <location evidence="1">Spindle</location>
    </subcellularLocation>
</comment>
<evidence type="ECO:0000256" key="4">
    <source>
        <dbReference type="ARBA" id="ARBA00023017"/>
    </source>
</evidence>
<reference evidence="9 10" key="1">
    <citation type="journal article" date="2019" name="Nat. Ecol. Evol.">
        <title>Megaphylogeny resolves global patterns of mushroom evolution.</title>
        <authorList>
            <person name="Varga T."/>
            <person name="Krizsan K."/>
            <person name="Foldi C."/>
            <person name="Dima B."/>
            <person name="Sanchez-Garcia M."/>
            <person name="Sanchez-Ramirez S."/>
            <person name="Szollosi G.J."/>
            <person name="Szarkandi J.G."/>
            <person name="Papp V."/>
            <person name="Albert L."/>
            <person name="Andreopoulos W."/>
            <person name="Angelini C."/>
            <person name="Antonin V."/>
            <person name="Barry K.W."/>
            <person name="Bougher N.L."/>
            <person name="Buchanan P."/>
            <person name="Buyck B."/>
            <person name="Bense V."/>
            <person name="Catcheside P."/>
            <person name="Chovatia M."/>
            <person name="Cooper J."/>
            <person name="Damon W."/>
            <person name="Desjardin D."/>
            <person name="Finy P."/>
            <person name="Geml J."/>
            <person name="Haridas S."/>
            <person name="Hughes K."/>
            <person name="Justo A."/>
            <person name="Karasinski D."/>
            <person name="Kautmanova I."/>
            <person name="Kiss B."/>
            <person name="Kocsube S."/>
            <person name="Kotiranta H."/>
            <person name="LaButti K.M."/>
            <person name="Lechner B.E."/>
            <person name="Liimatainen K."/>
            <person name="Lipzen A."/>
            <person name="Lukacs Z."/>
            <person name="Mihaltcheva S."/>
            <person name="Morgado L.N."/>
            <person name="Niskanen T."/>
            <person name="Noordeloos M.E."/>
            <person name="Ohm R.A."/>
            <person name="Ortiz-Santana B."/>
            <person name="Ovrebo C."/>
            <person name="Racz N."/>
            <person name="Riley R."/>
            <person name="Savchenko A."/>
            <person name="Shiryaev A."/>
            <person name="Soop K."/>
            <person name="Spirin V."/>
            <person name="Szebenyi C."/>
            <person name="Tomsovsky M."/>
            <person name="Tulloss R.E."/>
            <person name="Uehling J."/>
            <person name="Grigoriev I.V."/>
            <person name="Vagvolgyi C."/>
            <person name="Papp T."/>
            <person name="Martin F.M."/>
            <person name="Miettinen O."/>
            <person name="Hibbett D.S."/>
            <person name="Nagy L.G."/>
        </authorList>
    </citation>
    <scope>NUCLEOTIDE SEQUENCE [LARGE SCALE GENOMIC DNA]</scope>
    <source>
        <strain evidence="9 10">CBS 121175</strain>
    </source>
</reference>
<feature type="compositionally biased region" description="Polar residues" evidence="7">
    <location>
        <begin position="28"/>
        <end position="43"/>
    </location>
</feature>
<dbReference type="GO" id="GO:0005819">
    <property type="term" value="C:spindle"/>
    <property type="evidence" value="ECO:0007669"/>
    <property type="project" value="UniProtKB-SubCell"/>
</dbReference>
<dbReference type="SUPFAM" id="SSF74924">
    <property type="entry name" value="Cap-Gly domain"/>
    <property type="match status" value="1"/>
</dbReference>
<keyword evidence="3" id="KW-0493">Microtubule</keyword>
<keyword evidence="5" id="KW-0175">Coiled coil</keyword>
<keyword evidence="4" id="KW-0243">Dynein</keyword>
<feature type="domain" description="CAP-Gly" evidence="8">
    <location>
        <begin position="169"/>
        <end position="214"/>
    </location>
</feature>
<sequence>MATPGKPRQSAIPAPGRASSIPTPGRPRSSSGVYTSTGPISNVDQKELSRAFADAIRANDPAQHRIFTSSSISTSTSSLSPKSASLQSGRRSVAGRPSSSASSSSAFSSSTRAVKTPIRVPSRPPSRHSELHQVPVPVPAIPSKNRTFEAGDNVRIESLGFEGVLRYVGEIDGKPGQWAGVELGGGFTGKGKNDGSVGGKRYFTCPPSCGVFVAISKLSAPTVGYGARPPSVASSRNGRTTPAMSGRITPSFSASSFSRTPSASVPATTPSAKSRHVSGSSNTTPFPNKITNGTRASKYVNMTAKDLNKTRASRNASSPT</sequence>
<evidence type="ECO:0000256" key="3">
    <source>
        <dbReference type="ARBA" id="ARBA00022701"/>
    </source>
</evidence>
<organism evidence="9 10">
    <name type="scientific">Coprinopsis marcescibilis</name>
    <name type="common">Agaric fungus</name>
    <name type="synonym">Psathyrella marcescibilis</name>
    <dbReference type="NCBI Taxonomy" id="230819"/>
    <lineage>
        <taxon>Eukaryota</taxon>
        <taxon>Fungi</taxon>
        <taxon>Dikarya</taxon>
        <taxon>Basidiomycota</taxon>
        <taxon>Agaricomycotina</taxon>
        <taxon>Agaricomycetes</taxon>
        <taxon>Agaricomycetidae</taxon>
        <taxon>Agaricales</taxon>
        <taxon>Agaricineae</taxon>
        <taxon>Psathyrellaceae</taxon>
        <taxon>Coprinopsis</taxon>
    </lineage>
</organism>
<dbReference type="OrthoDB" id="2130750at2759"/>
<dbReference type="STRING" id="230819.A0A5C3KPY7"/>
<dbReference type="GO" id="GO:0005874">
    <property type="term" value="C:microtubule"/>
    <property type="evidence" value="ECO:0007669"/>
    <property type="project" value="UniProtKB-KW"/>
</dbReference>
<dbReference type="Gene3D" id="2.30.30.190">
    <property type="entry name" value="CAP Gly-rich-like domain"/>
    <property type="match status" value="1"/>
</dbReference>
<dbReference type="Proteomes" id="UP000307440">
    <property type="component" value="Unassembled WGS sequence"/>
</dbReference>
<evidence type="ECO:0000256" key="1">
    <source>
        <dbReference type="ARBA" id="ARBA00004186"/>
    </source>
</evidence>
<feature type="compositionally biased region" description="Polar residues" evidence="7">
    <location>
        <begin position="265"/>
        <end position="295"/>
    </location>
</feature>
<dbReference type="GO" id="GO:0005816">
    <property type="term" value="C:spindle pole body"/>
    <property type="evidence" value="ECO:0007669"/>
    <property type="project" value="TreeGrafter"/>
</dbReference>
<feature type="compositionally biased region" description="Low complexity" evidence="7">
    <location>
        <begin position="249"/>
        <end position="264"/>
    </location>
</feature>
<dbReference type="EMBL" id="ML210237">
    <property type="protein sequence ID" value="TFK22600.1"/>
    <property type="molecule type" value="Genomic_DNA"/>
</dbReference>
<feature type="non-terminal residue" evidence="9">
    <location>
        <position position="320"/>
    </location>
</feature>
<keyword evidence="10" id="KW-1185">Reference proteome</keyword>
<dbReference type="InterPro" id="IPR000938">
    <property type="entry name" value="CAP-Gly_domain"/>
</dbReference>
<evidence type="ECO:0000256" key="6">
    <source>
        <dbReference type="ARBA" id="ARBA00023212"/>
    </source>
</evidence>
<dbReference type="InterPro" id="IPR036859">
    <property type="entry name" value="CAP-Gly_dom_sf"/>
</dbReference>
<dbReference type="PROSITE" id="PS00845">
    <property type="entry name" value="CAP_GLY_1"/>
    <property type="match status" value="1"/>
</dbReference>
<keyword evidence="6" id="KW-0206">Cytoskeleton</keyword>
<evidence type="ECO:0000256" key="5">
    <source>
        <dbReference type="ARBA" id="ARBA00023054"/>
    </source>
</evidence>
<evidence type="ECO:0000313" key="10">
    <source>
        <dbReference type="Proteomes" id="UP000307440"/>
    </source>
</evidence>
<evidence type="ECO:0000259" key="8">
    <source>
        <dbReference type="PROSITE" id="PS50245"/>
    </source>
</evidence>
<dbReference type="AlphaFoldDB" id="A0A5C3KPY7"/>
<dbReference type="GO" id="GO:0051286">
    <property type="term" value="C:cell tip"/>
    <property type="evidence" value="ECO:0007669"/>
    <property type="project" value="TreeGrafter"/>
</dbReference>
<dbReference type="PROSITE" id="PS50245">
    <property type="entry name" value="CAP_GLY_2"/>
    <property type="match status" value="1"/>
</dbReference>
<feature type="compositionally biased region" description="Low complexity" evidence="7">
    <location>
        <begin position="68"/>
        <end position="113"/>
    </location>
</feature>
<name>A0A5C3KPY7_COPMA</name>
<dbReference type="GO" id="GO:0030286">
    <property type="term" value="C:dynein complex"/>
    <property type="evidence" value="ECO:0007669"/>
    <property type="project" value="UniProtKB-KW"/>
</dbReference>
<proteinExistence type="predicted"/>
<feature type="compositionally biased region" description="Polar residues" evidence="7">
    <location>
        <begin position="232"/>
        <end position="243"/>
    </location>
</feature>
<dbReference type="SMART" id="SM01052">
    <property type="entry name" value="CAP_GLY"/>
    <property type="match status" value="1"/>
</dbReference>
<protein>
    <recommendedName>
        <fullName evidence="8">CAP-Gly domain-containing protein</fullName>
    </recommendedName>
</protein>
<feature type="region of interest" description="Disordered" evidence="7">
    <location>
        <begin position="224"/>
        <end position="320"/>
    </location>
</feature>
<keyword evidence="2" id="KW-0963">Cytoplasm</keyword>
<gene>
    <name evidence="9" type="ORF">FA15DRAFT_595911</name>
</gene>
<dbReference type="GO" id="GO:0000132">
    <property type="term" value="P:establishment of mitotic spindle orientation"/>
    <property type="evidence" value="ECO:0007669"/>
    <property type="project" value="TreeGrafter"/>
</dbReference>
<dbReference type="Pfam" id="PF01302">
    <property type="entry name" value="CAP_GLY"/>
    <property type="match status" value="1"/>
</dbReference>
<evidence type="ECO:0000256" key="7">
    <source>
        <dbReference type="SAM" id="MobiDB-lite"/>
    </source>
</evidence>
<evidence type="ECO:0000256" key="2">
    <source>
        <dbReference type="ARBA" id="ARBA00022490"/>
    </source>
</evidence>
<accession>A0A5C3KPY7</accession>
<feature type="region of interest" description="Disordered" evidence="7">
    <location>
        <begin position="1"/>
        <end position="131"/>
    </location>
</feature>
<dbReference type="PANTHER" id="PTHR18916:SF6">
    <property type="entry name" value="DYNACTIN SUBUNIT 1"/>
    <property type="match status" value="1"/>
</dbReference>
<evidence type="ECO:0000313" key="9">
    <source>
        <dbReference type="EMBL" id="TFK22600.1"/>
    </source>
</evidence>